<evidence type="ECO:0000313" key="3">
    <source>
        <dbReference type="EMBL" id="MDL2398781.1"/>
    </source>
</evidence>
<dbReference type="NCBIfam" id="TIGR02246">
    <property type="entry name" value="SgcJ/EcaC family oxidoreductase"/>
    <property type="match status" value="1"/>
</dbReference>
<dbReference type="Proteomes" id="UP001172645">
    <property type="component" value="Unassembled WGS sequence"/>
</dbReference>
<keyword evidence="1" id="KW-0732">Signal</keyword>
<name>A0ABT7JR07_9HYPH</name>
<dbReference type="Pfam" id="PF08332">
    <property type="entry name" value="CaMKII_AD"/>
    <property type="match status" value="1"/>
</dbReference>
<dbReference type="InterPro" id="IPR013543">
    <property type="entry name" value="Ca/CaM-dep_prot_kinase-assoc"/>
</dbReference>
<dbReference type="InterPro" id="IPR032710">
    <property type="entry name" value="NTF2-like_dom_sf"/>
</dbReference>
<feature type="chain" id="PRO_5046783572" evidence="1">
    <location>
        <begin position="21"/>
        <end position="149"/>
    </location>
</feature>
<protein>
    <submittedName>
        <fullName evidence="3">SgcJ/EcaC family oxidoreductase</fullName>
    </submittedName>
</protein>
<proteinExistence type="predicted"/>
<dbReference type="SUPFAM" id="SSF54427">
    <property type="entry name" value="NTF2-like"/>
    <property type="match status" value="1"/>
</dbReference>
<feature type="signal peptide" evidence="1">
    <location>
        <begin position="1"/>
        <end position="20"/>
    </location>
</feature>
<comment type="caution">
    <text evidence="3">The sequence shown here is derived from an EMBL/GenBank/DDBJ whole genome shotgun (WGS) entry which is preliminary data.</text>
</comment>
<evidence type="ECO:0000256" key="1">
    <source>
        <dbReference type="SAM" id="SignalP"/>
    </source>
</evidence>
<dbReference type="PIRSF" id="PIRSF028470">
    <property type="entry name" value="UCP028470"/>
    <property type="match status" value="1"/>
</dbReference>
<dbReference type="InterPro" id="IPR011944">
    <property type="entry name" value="Steroid_delta5-4_isomerase"/>
</dbReference>
<gene>
    <name evidence="3" type="ORF">PY649_07755</name>
</gene>
<keyword evidence="4" id="KW-1185">Reference proteome</keyword>
<accession>A0ABT7JR07</accession>
<dbReference type="Gene3D" id="3.10.450.50">
    <property type="match status" value="1"/>
</dbReference>
<evidence type="ECO:0000259" key="2">
    <source>
        <dbReference type="Pfam" id="PF08332"/>
    </source>
</evidence>
<sequence length="149" mass="16752">MHKLVLAAVFASFIAGPAWAVECTPITKKQVEGLFDRWNASLATLDPQKVVENYAPDAVLLPTLSNKPRVTQAERMAYFKEFLKKKPQGKIDSRTIRIGCNKVTDTGLYTFTMADGTKVPARYTFTYEVEHGKWLIASHHSSAMPEYKN</sequence>
<dbReference type="RefSeq" id="WP_285867661.1">
    <property type="nucleotide sequence ID" value="NZ_JARFYM010000004.1"/>
</dbReference>
<dbReference type="InterPro" id="IPR016887">
    <property type="entry name" value="UCP028470_steroid_isom-rel"/>
</dbReference>
<feature type="domain" description="Calcium/calmodulin-dependent protein kinase II association-domain" evidence="2">
    <location>
        <begin position="28"/>
        <end position="145"/>
    </location>
</feature>
<reference evidence="3" key="1">
    <citation type="submission" date="2023-06" db="EMBL/GenBank/DDBJ databases">
        <title>Phylogenetic Diversity of Rhizobium strains.</title>
        <authorList>
            <person name="Moura F.T."/>
            <person name="Helene L.C.F."/>
            <person name="Hungria M."/>
        </authorList>
    </citation>
    <scope>NUCLEOTIDE SEQUENCE</scope>
    <source>
        <strain evidence="3">CCGE526</strain>
    </source>
</reference>
<organism evidence="3 4">
    <name type="scientific">Rhizobium mayense</name>
    <dbReference type="NCBI Taxonomy" id="1312184"/>
    <lineage>
        <taxon>Bacteria</taxon>
        <taxon>Pseudomonadati</taxon>
        <taxon>Pseudomonadota</taxon>
        <taxon>Alphaproteobacteria</taxon>
        <taxon>Hyphomicrobiales</taxon>
        <taxon>Rhizobiaceae</taxon>
        <taxon>Rhizobium/Agrobacterium group</taxon>
        <taxon>Rhizobium</taxon>
    </lineage>
</organism>
<evidence type="ECO:0000313" key="4">
    <source>
        <dbReference type="Proteomes" id="UP001172645"/>
    </source>
</evidence>
<dbReference type="EMBL" id="JARFYM010000004">
    <property type="protein sequence ID" value="MDL2398781.1"/>
    <property type="molecule type" value="Genomic_DNA"/>
</dbReference>